<evidence type="ECO:0000313" key="2">
    <source>
        <dbReference type="EMBL" id="WEG35431.1"/>
    </source>
</evidence>
<dbReference type="SUPFAM" id="SSF52335">
    <property type="entry name" value="Methylglyoxal synthase-like"/>
    <property type="match status" value="1"/>
</dbReference>
<dbReference type="Gene3D" id="3.40.50.1380">
    <property type="entry name" value="Methylglyoxal synthase-like domain"/>
    <property type="match status" value="1"/>
</dbReference>
<accession>A0ABY8C415</accession>
<dbReference type="InterPro" id="IPR036914">
    <property type="entry name" value="MGS-like_dom_sf"/>
</dbReference>
<name>A0ABY8C415_9FIRM</name>
<dbReference type="Proteomes" id="UP001220478">
    <property type="component" value="Chromosome"/>
</dbReference>
<dbReference type="EMBL" id="CP118868">
    <property type="protein sequence ID" value="WEG35431.1"/>
    <property type="molecule type" value="Genomic_DNA"/>
</dbReference>
<dbReference type="PROSITE" id="PS51855">
    <property type="entry name" value="MGS"/>
    <property type="match status" value="1"/>
</dbReference>
<dbReference type="InterPro" id="IPR004363">
    <property type="entry name" value="Methylgl_synth"/>
</dbReference>
<reference evidence="2 3" key="1">
    <citation type="submission" date="2023-02" db="EMBL/GenBank/DDBJ databases">
        <title>Novel Oscillospiraceae bacterial genomes.</title>
        <authorList>
            <person name="Srinivasan S."/>
            <person name="Austin M.N."/>
            <person name="Fiedler T.L."/>
            <person name="Strenk S.M."/>
            <person name="Agnew K.J."/>
            <person name="Nagana Gowda G.A."/>
            <person name="Raftery D."/>
            <person name="Beamer M.A."/>
            <person name="Achilles S.L."/>
            <person name="Wiesenfeld H.C."/>
            <person name="Fredricks D.N."/>
            <person name="Hillier S.L."/>
        </authorList>
    </citation>
    <scope>NUCLEOTIDE SEQUENCE [LARGE SCALE GENOMIC DNA]</scope>
    <source>
        <strain evidence="2 3">CHIC02 1186E3-8</strain>
    </source>
</reference>
<organism evidence="2 3">
    <name type="scientific">Amygdalobacter indicium</name>
    <dbReference type="NCBI Taxonomy" id="3029272"/>
    <lineage>
        <taxon>Bacteria</taxon>
        <taxon>Bacillati</taxon>
        <taxon>Bacillota</taxon>
        <taxon>Clostridia</taxon>
        <taxon>Eubacteriales</taxon>
        <taxon>Oscillospiraceae</taxon>
        <taxon>Amygdalobacter</taxon>
    </lineage>
</organism>
<dbReference type="InterPro" id="IPR011607">
    <property type="entry name" value="MGS-like_dom"/>
</dbReference>
<dbReference type="RefSeq" id="WP_315567861.1">
    <property type="nucleotide sequence ID" value="NZ_CP118866.1"/>
</dbReference>
<sequence>MRIVLLADNRKNELLINFCIAYKQLLKRHQLLSTLNLARLLEENVGLNVTGVPSDLVGGLGQITQRVGYNEIDAVIHLRDTRQQSTEYNKYSRSLLDICDVNTIPYASNIATAEILILAIDRGDLDWRELVH</sequence>
<evidence type="ECO:0000259" key="1">
    <source>
        <dbReference type="PROSITE" id="PS51855"/>
    </source>
</evidence>
<proteinExistence type="predicted"/>
<keyword evidence="3" id="KW-1185">Reference proteome</keyword>
<feature type="domain" description="MGS-like" evidence="1">
    <location>
        <begin position="1"/>
        <end position="132"/>
    </location>
</feature>
<dbReference type="PANTHER" id="PTHR30492:SF0">
    <property type="entry name" value="METHYLGLYOXAL SYNTHASE"/>
    <property type="match status" value="1"/>
</dbReference>
<protein>
    <submittedName>
        <fullName evidence="2">Methylglyoxal synthase</fullName>
    </submittedName>
</protein>
<gene>
    <name evidence="2" type="ORF">PYS61_05745</name>
</gene>
<evidence type="ECO:0000313" key="3">
    <source>
        <dbReference type="Proteomes" id="UP001220478"/>
    </source>
</evidence>
<dbReference type="PANTHER" id="PTHR30492">
    <property type="entry name" value="METHYLGLYOXAL SYNTHASE"/>
    <property type="match status" value="1"/>
</dbReference>